<evidence type="ECO:0000313" key="9">
    <source>
        <dbReference type="Proteomes" id="UP001054889"/>
    </source>
</evidence>
<feature type="domain" description="Myosin motor" evidence="7">
    <location>
        <begin position="1"/>
        <end position="487"/>
    </location>
</feature>
<dbReference type="Pfam" id="PF00063">
    <property type="entry name" value="Myosin_head"/>
    <property type="match status" value="3"/>
</dbReference>
<reference evidence="8" key="2">
    <citation type="submission" date="2021-12" db="EMBL/GenBank/DDBJ databases">
        <title>Resequencing data analysis of finger millet.</title>
        <authorList>
            <person name="Hatakeyama M."/>
            <person name="Aluri S."/>
            <person name="Balachadran M.T."/>
            <person name="Sivarajan S.R."/>
            <person name="Poveda L."/>
            <person name="Shimizu-Inatsugi R."/>
            <person name="Schlapbach R."/>
            <person name="Sreeman S.M."/>
            <person name="Shimizu K.K."/>
        </authorList>
    </citation>
    <scope>NUCLEOTIDE SEQUENCE</scope>
</reference>
<evidence type="ECO:0000256" key="5">
    <source>
        <dbReference type="ARBA" id="ARBA00023203"/>
    </source>
</evidence>
<name>A0AAV5BTR9_ELECO</name>
<evidence type="ECO:0000259" key="7">
    <source>
        <dbReference type="PROSITE" id="PS51456"/>
    </source>
</evidence>
<dbReference type="PROSITE" id="PS51456">
    <property type="entry name" value="MYOSIN_MOTOR"/>
    <property type="match status" value="1"/>
</dbReference>
<dbReference type="Gene3D" id="1.20.120.720">
    <property type="entry name" value="Myosin VI head, motor domain, U50 subdomain"/>
    <property type="match status" value="1"/>
</dbReference>
<comment type="similarity">
    <text evidence="6">Belongs to the TRAFAC class myosin-kinesin ATPase superfamily. Myosin family.</text>
</comment>
<reference evidence="8" key="1">
    <citation type="journal article" date="2018" name="DNA Res.">
        <title>Multiple hybrid de novo genome assembly of finger millet, an orphan allotetraploid crop.</title>
        <authorList>
            <person name="Hatakeyama M."/>
            <person name="Aluri S."/>
            <person name="Balachadran M.T."/>
            <person name="Sivarajan S.R."/>
            <person name="Patrignani A."/>
            <person name="Gruter S."/>
            <person name="Poveda L."/>
            <person name="Shimizu-Inatsugi R."/>
            <person name="Baeten J."/>
            <person name="Francoijs K.J."/>
            <person name="Nataraja K.N."/>
            <person name="Reddy Y.A.N."/>
            <person name="Phadnis S."/>
            <person name="Ravikumar R.L."/>
            <person name="Schlapbach R."/>
            <person name="Sreeman S.M."/>
            <person name="Shimizu K.K."/>
        </authorList>
    </citation>
    <scope>NUCLEOTIDE SEQUENCE</scope>
</reference>
<dbReference type="Gene3D" id="3.40.850.10">
    <property type="entry name" value="Kinesin motor domain"/>
    <property type="match status" value="1"/>
</dbReference>
<accession>A0AAV5BTR9</accession>
<sequence length="487" mass="55347">MDKYKGANFGELDPHVFAIADVSYRQMMNEGKSNSILVSGESGAGKTETTKMLMRYLAFLGGRSKTEGRTVEQQVLESNPVLEAFGNAKTVRNNNSSRFGKFVEIQFGKAGKISGAAIRTYLLESDAEEYLATRSAMNTVGITEQEQEATFRVVAAVLHLGNINFVKGREVDSSVIKDEKARFHLNAAAELLMCDRGKLENTLIKRKINTPEGVITTTVDPNSAIVSRDGLAKQIYSQLFDWLVNRLNASIGQDTYSDRLIGILDIYGFESFKNNSFEQLCINFTNEKLQQHFNQNVFKMEQEEYNREQIDWSYIEFVDNQDVLDLIEKDECKDYVRIFAVLHTTRDTPLVDDLEIVAMKPGGIIALLDEACMFPKCTHESFSQKLYEKFRNNKRFSKPKLSRTSFTIQHYAGEVTYQSDHFLDKNRDYVVLEHQELLNASKCSFVSGLFPLVPEENTKASKSSIATRFKVRFFYPISYAYSSLSFL</sequence>
<dbReference type="PANTHER" id="PTHR13140:SF736">
    <property type="entry name" value="MYOSIN FAMILY PROTEIN WITH DIL DOMAIN"/>
    <property type="match status" value="1"/>
</dbReference>
<keyword evidence="9" id="KW-1185">Reference proteome</keyword>
<dbReference type="PANTHER" id="PTHR13140">
    <property type="entry name" value="MYOSIN"/>
    <property type="match status" value="1"/>
</dbReference>
<dbReference type="Gene3D" id="1.20.58.530">
    <property type="match status" value="1"/>
</dbReference>
<keyword evidence="3 6" id="KW-0518">Myosin</keyword>
<dbReference type="GO" id="GO:0005524">
    <property type="term" value="F:ATP binding"/>
    <property type="evidence" value="ECO:0007669"/>
    <property type="project" value="UniProtKB-UniRule"/>
</dbReference>
<dbReference type="GO" id="GO:0007015">
    <property type="term" value="P:actin filament organization"/>
    <property type="evidence" value="ECO:0007669"/>
    <property type="project" value="TreeGrafter"/>
</dbReference>
<evidence type="ECO:0000256" key="1">
    <source>
        <dbReference type="ARBA" id="ARBA00022741"/>
    </source>
</evidence>
<keyword evidence="4 6" id="KW-0505">Motor protein</keyword>
<dbReference type="InterPro" id="IPR001609">
    <property type="entry name" value="Myosin_head_motor_dom-like"/>
</dbReference>
<dbReference type="GO" id="GO:0000146">
    <property type="term" value="F:microfilament motor activity"/>
    <property type="evidence" value="ECO:0007669"/>
    <property type="project" value="TreeGrafter"/>
</dbReference>
<comment type="caution">
    <text evidence="6">Lacks conserved residue(s) required for the propagation of feature annotation.</text>
</comment>
<keyword evidence="2 6" id="KW-0067">ATP-binding</keyword>
<organism evidence="8 9">
    <name type="scientific">Eleusine coracana subsp. coracana</name>
    <dbReference type="NCBI Taxonomy" id="191504"/>
    <lineage>
        <taxon>Eukaryota</taxon>
        <taxon>Viridiplantae</taxon>
        <taxon>Streptophyta</taxon>
        <taxon>Embryophyta</taxon>
        <taxon>Tracheophyta</taxon>
        <taxon>Spermatophyta</taxon>
        <taxon>Magnoliopsida</taxon>
        <taxon>Liliopsida</taxon>
        <taxon>Poales</taxon>
        <taxon>Poaceae</taxon>
        <taxon>PACMAD clade</taxon>
        <taxon>Chloridoideae</taxon>
        <taxon>Cynodonteae</taxon>
        <taxon>Eleusininae</taxon>
        <taxon>Eleusine</taxon>
    </lineage>
</organism>
<proteinExistence type="inferred from homology"/>
<keyword evidence="5 6" id="KW-0009">Actin-binding</keyword>
<dbReference type="GO" id="GO:0051015">
    <property type="term" value="F:actin filament binding"/>
    <property type="evidence" value="ECO:0007669"/>
    <property type="project" value="TreeGrafter"/>
</dbReference>
<dbReference type="GO" id="GO:0016459">
    <property type="term" value="C:myosin complex"/>
    <property type="evidence" value="ECO:0007669"/>
    <property type="project" value="UniProtKB-KW"/>
</dbReference>
<dbReference type="InterPro" id="IPR027417">
    <property type="entry name" value="P-loop_NTPase"/>
</dbReference>
<gene>
    <name evidence="8" type="primary">ga05792</name>
    <name evidence="8" type="ORF">PR202_ga05792</name>
</gene>
<dbReference type="GO" id="GO:0005737">
    <property type="term" value="C:cytoplasm"/>
    <property type="evidence" value="ECO:0007669"/>
    <property type="project" value="TreeGrafter"/>
</dbReference>
<dbReference type="SUPFAM" id="SSF52540">
    <property type="entry name" value="P-loop containing nucleoside triphosphate hydrolases"/>
    <property type="match status" value="1"/>
</dbReference>
<keyword evidence="1 6" id="KW-0547">Nucleotide-binding</keyword>
<dbReference type="PRINTS" id="PR00193">
    <property type="entry name" value="MYOSINHEAVY"/>
</dbReference>
<protein>
    <recommendedName>
        <fullName evidence="7">Myosin motor domain-containing protein</fullName>
    </recommendedName>
</protein>
<comment type="caution">
    <text evidence="8">The sequence shown here is derived from an EMBL/GenBank/DDBJ whole genome shotgun (WGS) entry which is preliminary data.</text>
</comment>
<evidence type="ECO:0000313" key="8">
    <source>
        <dbReference type="EMBL" id="GJM89586.1"/>
    </source>
</evidence>
<dbReference type="AlphaFoldDB" id="A0AAV5BTR9"/>
<evidence type="ECO:0000256" key="2">
    <source>
        <dbReference type="ARBA" id="ARBA00022840"/>
    </source>
</evidence>
<dbReference type="GO" id="GO:0016020">
    <property type="term" value="C:membrane"/>
    <property type="evidence" value="ECO:0007669"/>
    <property type="project" value="TreeGrafter"/>
</dbReference>
<dbReference type="Proteomes" id="UP001054889">
    <property type="component" value="Unassembled WGS sequence"/>
</dbReference>
<dbReference type="EMBL" id="BQKI01000002">
    <property type="protein sequence ID" value="GJM89586.1"/>
    <property type="molecule type" value="Genomic_DNA"/>
</dbReference>
<dbReference type="SMART" id="SM00242">
    <property type="entry name" value="MYSc"/>
    <property type="match status" value="1"/>
</dbReference>
<dbReference type="InterPro" id="IPR036961">
    <property type="entry name" value="Kinesin_motor_dom_sf"/>
</dbReference>
<feature type="binding site" evidence="6">
    <location>
        <begin position="40"/>
        <end position="47"/>
    </location>
    <ligand>
        <name>ATP</name>
        <dbReference type="ChEBI" id="CHEBI:30616"/>
    </ligand>
</feature>
<evidence type="ECO:0000256" key="6">
    <source>
        <dbReference type="PROSITE-ProRule" id="PRU00782"/>
    </source>
</evidence>
<evidence type="ECO:0000256" key="3">
    <source>
        <dbReference type="ARBA" id="ARBA00023123"/>
    </source>
</evidence>
<evidence type="ECO:0000256" key="4">
    <source>
        <dbReference type="ARBA" id="ARBA00023175"/>
    </source>
</evidence>